<sequence>MSTGKRSRSAPSNQPPRAVPRVGIDNPFASYDEGRSKTPVDHPWWRPNRARLSPLQHRDLNLLGRSSFAASTAAAGTLRPLRDPDAPERHGRLGGARRLTALRCSPDKGGAENVG</sequence>
<evidence type="ECO:0000313" key="3">
    <source>
        <dbReference type="Proteomes" id="UP001291653"/>
    </source>
</evidence>
<proteinExistence type="predicted"/>
<evidence type="ECO:0000256" key="1">
    <source>
        <dbReference type="SAM" id="MobiDB-lite"/>
    </source>
</evidence>
<feature type="region of interest" description="Disordered" evidence="1">
    <location>
        <begin position="1"/>
        <end position="44"/>
    </location>
</feature>
<dbReference type="EMBL" id="BSBI01000004">
    <property type="protein sequence ID" value="GLF95318.1"/>
    <property type="molecule type" value="Genomic_DNA"/>
</dbReference>
<feature type="compositionally biased region" description="Basic and acidic residues" evidence="1">
    <location>
        <begin position="80"/>
        <end position="91"/>
    </location>
</feature>
<feature type="compositionally biased region" description="Basic and acidic residues" evidence="1">
    <location>
        <begin position="105"/>
        <end position="115"/>
    </location>
</feature>
<protein>
    <submittedName>
        <fullName evidence="2">Uncharacterized protein</fullName>
    </submittedName>
</protein>
<organism evidence="2 3">
    <name type="scientific">Streptomyces yaizuensis</name>
    <dbReference type="NCBI Taxonomy" id="2989713"/>
    <lineage>
        <taxon>Bacteria</taxon>
        <taxon>Bacillati</taxon>
        <taxon>Actinomycetota</taxon>
        <taxon>Actinomycetes</taxon>
        <taxon>Kitasatosporales</taxon>
        <taxon>Streptomycetaceae</taxon>
        <taxon>Streptomyces</taxon>
    </lineage>
</organism>
<accession>A0ABQ5NYT1</accession>
<keyword evidence="3" id="KW-1185">Reference proteome</keyword>
<feature type="region of interest" description="Disordered" evidence="1">
    <location>
        <begin position="74"/>
        <end position="115"/>
    </location>
</feature>
<feature type="compositionally biased region" description="Basic and acidic residues" evidence="1">
    <location>
        <begin position="32"/>
        <end position="44"/>
    </location>
</feature>
<reference evidence="2 3" key="1">
    <citation type="submission" date="2022-10" db="EMBL/GenBank/DDBJ databases">
        <title>Draft genome sequence of Streptomyces sp. YSPA8.</title>
        <authorList>
            <person name="Moriuchi R."/>
            <person name="Dohra H."/>
            <person name="Yamamura H."/>
            <person name="Kodani S."/>
        </authorList>
    </citation>
    <scope>NUCLEOTIDE SEQUENCE [LARGE SCALE GENOMIC DNA]</scope>
    <source>
        <strain evidence="2 3">YSPA8</strain>
    </source>
</reference>
<gene>
    <name evidence="2" type="ORF">SYYSPA8_13495</name>
</gene>
<name>A0ABQ5NYT1_9ACTN</name>
<evidence type="ECO:0000313" key="2">
    <source>
        <dbReference type="EMBL" id="GLF95318.1"/>
    </source>
</evidence>
<dbReference type="Proteomes" id="UP001291653">
    <property type="component" value="Unassembled WGS sequence"/>
</dbReference>
<comment type="caution">
    <text evidence="2">The sequence shown here is derived from an EMBL/GenBank/DDBJ whole genome shotgun (WGS) entry which is preliminary data.</text>
</comment>